<feature type="transmembrane region" description="Helical" evidence="7">
    <location>
        <begin position="121"/>
        <end position="141"/>
    </location>
</feature>
<feature type="compositionally biased region" description="Polar residues" evidence="6">
    <location>
        <begin position="365"/>
        <end position="377"/>
    </location>
</feature>
<gene>
    <name evidence="9" type="ORF">AB675_11957</name>
</gene>
<dbReference type="STRING" id="1664694.A0A0N1NVG3"/>
<evidence type="ECO:0000313" key="9">
    <source>
        <dbReference type="EMBL" id="KPI34996.1"/>
    </source>
</evidence>
<feature type="region of interest" description="Disordered" evidence="6">
    <location>
        <begin position="407"/>
        <end position="426"/>
    </location>
</feature>
<dbReference type="AlphaFoldDB" id="A0A0N1NVG3"/>
<evidence type="ECO:0000256" key="5">
    <source>
        <dbReference type="ARBA" id="ARBA00038359"/>
    </source>
</evidence>
<evidence type="ECO:0000313" key="10">
    <source>
        <dbReference type="Proteomes" id="UP000038010"/>
    </source>
</evidence>
<proteinExistence type="inferred from homology"/>
<evidence type="ECO:0000256" key="7">
    <source>
        <dbReference type="SAM" id="Phobius"/>
    </source>
</evidence>
<feature type="transmembrane region" description="Helical" evidence="7">
    <location>
        <begin position="239"/>
        <end position="257"/>
    </location>
</feature>
<dbReference type="InterPro" id="IPR049326">
    <property type="entry name" value="Rhodopsin_dom_fungi"/>
</dbReference>
<evidence type="ECO:0000256" key="2">
    <source>
        <dbReference type="ARBA" id="ARBA00022692"/>
    </source>
</evidence>
<dbReference type="InterPro" id="IPR052337">
    <property type="entry name" value="SAT4-like"/>
</dbReference>
<evidence type="ECO:0000256" key="1">
    <source>
        <dbReference type="ARBA" id="ARBA00004141"/>
    </source>
</evidence>
<feature type="transmembrane region" description="Helical" evidence="7">
    <location>
        <begin position="20"/>
        <end position="40"/>
    </location>
</feature>
<dbReference type="PANTHER" id="PTHR33048:SF167">
    <property type="entry name" value="INTEGRAL MEMBRANE PROTEIN"/>
    <property type="match status" value="1"/>
</dbReference>
<dbReference type="PANTHER" id="PTHR33048">
    <property type="entry name" value="PTH11-LIKE INTEGRAL MEMBRANE PROTEIN (AFU_ORTHOLOGUE AFUA_5G11245)"/>
    <property type="match status" value="1"/>
</dbReference>
<dbReference type="GeneID" id="28732729"/>
<name>A0A0N1NVG3_9EURO</name>
<comment type="caution">
    <text evidence="9">The sequence shown here is derived from an EMBL/GenBank/DDBJ whole genome shotgun (WGS) entry which is preliminary data.</text>
</comment>
<evidence type="ECO:0000256" key="4">
    <source>
        <dbReference type="ARBA" id="ARBA00023136"/>
    </source>
</evidence>
<reference evidence="9 10" key="1">
    <citation type="submission" date="2015-06" db="EMBL/GenBank/DDBJ databases">
        <title>Draft genome of the ant-associated black yeast Phialophora attae CBS 131958.</title>
        <authorList>
            <person name="Moreno L.F."/>
            <person name="Stielow B.J."/>
            <person name="de Hoog S."/>
            <person name="Vicente V.A."/>
            <person name="Weiss V.A."/>
            <person name="de Vries M."/>
            <person name="Cruz L.M."/>
            <person name="Souza E.M."/>
        </authorList>
    </citation>
    <scope>NUCLEOTIDE SEQUENCE [LARGE SCALE GENOMIC DNA]</scope>
    <source>
        <strain evidence="9 10">CBS 131958</strain>
    </source>
</reference>
<dbReference type="OrthoDB" id="5022096at2759"/>
<dbReference type="EMBL" id="LFJN01000046">
    <property type="protein sequence ID" value="KPI34996.1"/>
    <property type="molecule type" value="Genomic_DNA"/>
</dbReference>
<feature type="transmembrane region" description="Helical" evidence="7">
    <location>
        <begin position="148"/>
        <end position="171"/>
    </location>
</feature>
<keyword evidence="2 7" id="KW-0812">Transmembrane</keyword>
<dbReference type="Proteomes" id="UP000038010">
    <property type="component" value="Unassembled WGS sequence"/>
</dbReference>
<organism evidence="9 10">
    <name type="scientific">Cyphellophora attinorum</name>
    <dbReference type="NCBI Taxonomy" id="1664694"/>
    <lineage>
        <taxon>Eukaryota</taxon>
        <taxon>Fungi</taxon>
        <taxon>Dikarya</taxon>
        <taxon>Ascomycota</taxon>
        <taxon>Pezizomycotina</taxon>
        <taxon>Eurotiomycetes</taxon>
        <taxon>Chaetothyriomycetidae</taxon>
        <taxon>Chaetothyriales</taxon>
        <taxon>Cyphellophoraceae</taxon>
        <taxon>Cyphellophora</taxon>
    </lineage>
</organism>
<protein>
    <recommendedName>
        <fullName evidence="8">Rhodopsin domain-containing protein</fullName>
    </recommendedName>
</protein>
<evidence type="ECO:0000256" key="3">
    <source>
        <dbReference type="ARBA" id="ARBA00022989"/>
    </source>
</evidence>
<dbReference type="Pfam" id="PF20684">
    <property type="entry name" value="Fung_rhodopsin"/>
    <property type="match status" value="1"/>
</dbReference>
<dbReference type="VEuPathDB" id="FungiDB:AB675_11957"/>
<keyword evidence="10" id="KW-1185">Reference proteome</keyword>
<sequence>MPPNPPLPSNADENASGHIIGATVAVSVLALLVTVTRFYVRGFIVRAVGWDDWLMALAMLLVSGLLSSVYKGRQALNSMQSISTEIFIILAVKNGAGQHIGDVSPHQYYEASKFAFIVQDLPLWAICIVKLSVGCALLRIAARDMWKWIIASVMAFMIAYTISAFATTIAFCQPISLPWNPQALLDPANAAKCWPVQTLQDLTIAHAALNIFTDIVFAVGIPIPMLWKLQLNSRTKAAIMFILSLGIFVCVAGVLKIPEIQNFGKQGDFLWSIRKFIIFFQAEVNIGIIAGSLPALKPLFNVLADKTSMTDIFWTTRRNDTVATTYANHIQDSRVASWRQETTRKTSIASVTDPERQDFGDTDAESSISHHSAVSQQNLVMEANGDGQRRNIPMGVIHKSVTTSVTALPEDEEYSGSSPPGPGWAM</sequence>
<dbReference type="GO" id="GO:0016020">
    <property type="term" value="C:membrane"/>
    <property type="evidence" value="ECO:0007669"/>
    <property type="project" value="UniProtKB-SubCell"/>
</dbReference>
<feature type="transmembrane region" description="Helical" evidence="7">
    <location>
        <begin position="204"/>
        <end position="227"/>
    </location>
</feature>
<accession>A0A0N1NVG3</accession>
<keyword evidence="4 7" id="KW-0472">Membrane</keyword>
<evidence type="ECO:0000259" key="8">
    <source>
        <dbReference type="Pfam" id="PF20684"/>
    </source>
</evidence>
<evidence type="ECO:0000256" key="6">
    <source>
        <dbReference type="SAM" id="MobiDB-lite"/>
    </source>
</evidence>
<dbReference type="RefSeq" id="XP_017994959.1">
    <property type="nucleotide sequence ID" value="XM_018140848.1"/>
</dbReference>
<comment type="subcellular location">
    <subcellularLocation>
        <location evidence="1">Membrane</location>
        <topology evidence="1">Multi-pass membrane protein</topology>
    </subcellularLocation>
</comment>
<feature type="transmembrane region" description="Helical" evidence="7">
    <location>
        <begin position="52"/>
        <end position="70"/>
    </location>
</feature>
<feature type="region of interest" description="Disordered" evidence="6">
    <location>
        <begin position="343"/>
        <end position="377"/>
    </location>
</feature>
<keyword evidence="3 7" id="KW-1133">Transmembrane helix</keyword>
<comment type="similarity">
    <text evidence="5">Belongs to the SAT4 family.</text>
</comment>
<feature type="domain" description="Rhodopsin" evidence="8">
    <location>
        <begin position="37"/>
        <end position="301"/>
    </location>
</feature>